<dbReference type="AlphaFoldDB" id="A0A8H2VC22"/>
<dbReference type="InterPro" id="IPR018854">
    <property type="entry name" value="Psome_chaperone_3/4"/>
</dbReference>
<gene>
    <name evidence="1" type="ORF">KABA2_01S15576</name>
</gene>
<keyword evidence="2" id="KW-1185">Reference proteome</keyword>
<evidence type="ECO:0000313" key="1">
    <source>
        <dbReference type="EMBL" id="CAB4252523.1"/>
    </source>
</evidence>
<dbReference type="RefSeq" id="XP_041404561.1">
    <property type="nucleotide sequence ID" value="XM_041548627.1"/>
</dbReference>
<dbReference type="OrthoDB" id="3980246at2759"/>
<proteinExistence type="predicted"/>
<dbReference type="Gene3D" id="3.30.230.90">
    <property type="match status" value="1"/>
</dbReference>
<sequence length="187" mass="20956">MSDYTVSAIFDNDHGSLSGLPLDISSIHFSNQILLQIRLNGEMDSTYEVTRRGLNTLDQGVSRPIAGFATLLPEEQDDDDDDYSYNADVMRDNLADFQVLTKLGDSTDHKMPVICTQIGELYQSVIMPMLRKNGKNNELACDGSSLLITMSTKIFRQTIKLDQDSGNDLDFAKLVFILKTIKEMYIS</sequence>
<protein>
    <submittedName>
        <fullName evidence="1">Similar to Saccharomyces cerevisiae YLR021W IRC25 Component of a heterodimeric Poc4p-Irc25p chaperone involved in assembly of alpha subunits into the 20S proteasome</fullName>
    </submittedName>
</protein>
<comment type="caution">
    <text evidence="1">The sequence shown here is derived from an EMBL/GenBank/DDBJ whole genome shotgun (WGS) entry which is preliminary data.</text>
</comment>
<dbReference type="GO" id="GO:0000502">
    <property type="term" value="C:proteasome complex"/>
    <property type="evidence" value="ECO:0007669"/>
    <property type="project" value="UniProtKB-KW"/>
</dbReference>
<dbReference type="Pfam" id="PF10448">
    <property type="entry name" value="POC3_POC4"/>
    <property type="match status" value="1"/>
</dbReference>
<evidence type="ECO:0000313" key="2">
    <source>
        <dbReference type="Proteomes" id="UP000644660"/>
    </source>
</evidence>
<dbReference type="InterPro" id="IPR053720">
    <property type="entry name" value="Psm_Assembly_Chaperone"/>
</dbReference>
<dbReference type="EMBL" id="CAEFZW010000001">
    <property type="protein sequence ID" value="CAB4252523.1"/>
    <property type="molecule type" value="Genomic_DNA"/>
</dbReference>
<organism evidence="1 2">
    <name type="scientific">Maudiozyma barnettii</name>
    <dbReference type="NCBI Taxonomy" id="61262"/>
    <lineage>
        <taxon>Eukaryota</taxon>
        <taxon>Fungi</taxon>
        <taxon>Dikarya</taxon>
        <taxon>Ascomycota</taxon>
        <taxon>Saccharomycotina</taxon>
        <taxon>Saccharomycetes</taxon>
        <taxon>Saccharomycetales</taxon>
        <taxon>Saccharomycetaceae</taxon>
        <taxon>Maudiozyma</taxon>
    </lineage>
</organism>
<dbReference type="GeneID" id="64855652"/>
<dbReference type="Proteomes" id="UP000644660">
    <property type="component" value="Unassembled WGS sequence"/>
</dbReference>
<name>A0A8H2VC22_9SACH</name>
<accession>A0A8H2VC22</accession>
<keyword evidence="1" id="KW-0647">Proteasome</keyword>
<reference evidence="1 2" key="1">
    <citation type="submission" date="2020-05" db="EMBL/GenBank/DDBJ databases">
        <authorList>
            <person name="Casaregola S."/>
            <person name="Devillers H."/>
            <person name="Grondin C."/>
        </authorList>
    </citation>
    <scope>NUCLEOTIDE SEQUENCE [LARGE SCALE GENOMIC DNA]</scope>
    <source>
        <strain evidence="1 2">CLIB 1767</strain>
    </source>
</reference>